<evidence type="ECO:0000313" key="2">
    <source>
        <dbReference type="Proteomes" id="UP000230233"/>
    </source>
</evidence>
<organism evidence="1 2">
    <name type="scientific">Caenorhabditis nigoni</name>
    <dbReference type="NCBI Taxonomy" id="1611254"/>
    <lineage>
        <taxon>Eukaryota</taxon>
        <taxon>Metazoa</taxon>
        <taxon>Ecdysozoa</taxon>
        <taxon>Nematoda</taxon>
        <taxon>Chromadorea</taxon>
        <taxon>Rhabditida</taxon>
        <taxon>Rhabditina</taxon>
        <taxon>Rhabditomorpha</taxon>
        <taxon>Rhabditoidea</taxon>
        <taxon>Rhabditidae</taxon>
        <taxon>Peloderinae</taxon>
        <taxon>Caenorhabditis</taxon>
    </lineage>
</organism>
<comment type="caution">
    <text evidence="1">The sequence shown here is derived from an EMBL/GenBank/DDBJ whole genome shotgun (WGS) entry which is preliminary data.</text>
</comment>
<dbReference type="Proteomes" id="UP000230233">
    <property type="component" value="Chromosome V"/>
</dbReference>
<dbReference type="EMBL" id="PDUG01000005">
    <property type="protein sequence ID" value="PIC24250.1"/>
    <property type="molecule type" value="Genomic_DNA"/>
</dbReference>
<proteinExistence type="predicted"/>
<sequence length="84" mass="9105">MTLDKVIVDTSNGLGTAMGYTAFSRVRTAADLFITHLPKKTDFSELRHIITADELVTGALAEQPLLDLTPKSEELAKESKEAAT</sequence>
<name>A0A2G5TAF7_9PELO</name>
<accession>A0A2G5TAF7</accession>
<keyword evidence="2" id="KW-1185">Reference proteome</keyword>
<dbReference type="AlphaFoldDB" id="A0A2G5TAF7"/>
<evidence type="ECO:0000313" key="1">
    <source>
        <dbReference type="EMBL" id="PIC24250.1"/>
    </source>
</evidence>
<reference evidence="2" key="1">
    <citation type="submission" date="2017-10" db="EMBL/GenBank/DDBJ databases">
        <title>Rapid genome shrinkage in a self-fertile nematode reveals novel sperm competition proteins.</title>
        <authorList>
            <person name="Yin D."/>
            <person name="Schwarz E.M."/>
            <person name="Thomas C.G."/>
            <person name="Felde R.L."/>
            <person name="Korf I.F."/>
            <person name="Cutter A.D."/>
            <person name="Schartner C.M."/>
            <person name="Ralston E.J."/>
            <person name="Meyer B.J."/>
            <person name="Haag E.S."/>
        </authorList>
    </citation>
    <scope>NUCLEOTIDE SEQUENCE [LARGE SCALE GENOMIC DNA]</scope>
    <source>
        <strain evidence="2">JU1422</strain>
    </source>
</reference>
<gene>
    <name evidence="1" type="primary">Cnig_chr_V.g17658</name>
    <name evidence="1" type="ORF">B9Z55_017658</name>
</gene>
<protein>
    <submittedName>
        <fullName evidence="1">Uncharacterized protein</fullName>
    </submittedName>
</protein>